<reference evidence="7" key="2">
    <citation type="journal article" date="2003" name="J. Mol. Biol.">
        <title>An evolving hierarchical family classification for glycosyltransferases.</title>
        <authorList>
            <person name="Coutinho P.M."/>
            <person name="Deleury E."/>
            <person name="Davies G.J."/>
            <person name="Henrissat B."/>
        </authorList>
    </citation>
    <scope>NUCLEOTIDE SEQUENCE</scope>
</reference>
<sequence length="393" mass="41629">MNEPRVLPRVSVIVLTHNRREELLTTVARLLALPEAPPVIVVDNASTDGTAAAVAACFPGVTLVRSEANLGAAGRNLGALRARTPYVAFSDDDTDWQAGALPRAATLLDAFPAVGLVCARVRIGIPPDAAGAVETGGLAAGQGCAGASTAIAVVTGAPAVAATAGLVDDPSSRLMARSPLRADGLPGRPLLGFMAGACVMRRDLFIAMGGYRREFFIGGEEALLAFDLAAARWLMLYCADLVVVHRPSPLRDAGTRRDLLARNRVWVAWMRLPLADALRETAEALADLARAGRLRAGLGAIRRGLGWVLAERRVLPHAVVRDWRRVEEVRRADEAARRLAEVDRGSVEAERHIARPAATDAGASTSAGAAEPFLRATLERLRGGSRQPDDLRP</sequence>
<dbReference type="EC" id="2.4.-.-" evidence="7"/>
<keyword evidence="2" id="KW-0328">Glycosyltransferase</keyword>
<dbReference type="PANTHER" id="PTHR43179:SF12">
    <property type="entry name" value="GALACTOFURANOSYLTRANSFERASE GLFT2"/>
    <property type="match status" value="1"/>
</dbReference>
<evidence type="ECO:0000259" key="5">
    <source>
        <dbReference type="Pfam" id="PF00535"/>
    </source>
</evidence>
<accession>A0A8B6X8Q4</accession>
<dbReference type="RefSeq" id="WP_051377954.1">
    <property type="nucleotide sequence ID" value="NZ_AXWS01000007.1"/>
</dbReference>
<organism evidence="6 7">
    <name type="scientific">Derxia gummosa DSM 723</name>
    <dbReference type="NCBI Taxonomy" id="1121388"/>
    <lineage>
        <taxon>Bacteria</taxon>
        <taxon>Pseudomonadati</taxon>
        <taxon>Pseudomonadota</taxon>
        <taxon>Betaproteobacteria</taxon>
        <taxon>Burkholderiales</taxon>
        <taxon>Alcaligenaceae</taxon>
        <taxon>Derxia</taxon>
    </lineage>
</organism>
<dbReference type="GO" id="GO:0016757">
    <property type="term" value="F:glycosyltransferase activity"/>
    <property type="evidence" value="ECO:0007669"/>
    <property type="project" value="UniProtKB-KW"/>
</dbReference>
<dbReference type="Proteomes" id="UP000675920">
    <property type="component" value="Unplaced"/>
</dbReference>
<dbReference type="SUPFAM" id="SSF53448">
    <property type="entry name" value="Nucleotide-diphospho-sugar transferases"/>
    <property type="match status" value="1"/>
</dbReference>
<keyword evidence="6" id="KW-1185">Reference proteome</keyword>
<evidence type="ECO:0000256" key="3">
    <source>
        <dbReference type="ARBA" id="ARBA00022679"/>
    </source>
</evidence>
<feature type="region of interest" description="Disordered" evidence="4">
    <location>
        <begin position="350"/>
        <end position="370"/>
    </location>
</feature>
<name>A0A8B6X8Q4_9BURK</name>
<evidence type="ECO:0000256" key="1">
    <source>
        <dbReference type="ARBA" id="ARBA00006739"/>
    </source>
</evidence>
<dbReference type="PANTHER" id="PTHR43179">
    <property type="entry name" value="RHAMNOSYLTRANSFERASE WBBL"/>
    <property type="match status" value="1"/>
</dbReference>
<protein>
    <submittedName>
        <fullName evidence="7">Glycosyltransferase family 2 protein</fullName>
        <ecNumber evidence="7">2.4.-.-</ecNumber>
    </submittedName>
</protein>
<dbReference type="Gene3D" id="3.90.550.10">
    <property type="entry name" value="Spore Coat Polysaccharide Biosynthesis Protein SpsA, Chain A"/>
    <property type="match status" value="1"/>
</dbReference>
<evidence type="ECO:0000313" key="7">
    <source>
        <dbReference type="RefSeq" id="WP_051377954.1"/>
    </source>
</evidence>
<dbReference type="InterPro" id="IPR001173">
    <property type="entry name" value="Glyco_trans_2-like"/>
</dbReference>
<keyword evidence="3" id="KW-0808">Transferase</keyword>
<feature type="compositionally biased region" description="Low complexity" evidence="4">
    <location>
        <begin position="357"/>
        <end position="370"/>
    </location>
</feature>
<dbReference type="Pfam" id="PF00535">
    <property type="entry name" value="Glycos_transf_2"/>
    <property type="match status" value="1"/>
</dbReference>
<proteinExistence type="inferred from homology"/>
<dbReference type="AlphaFoldDB" id="A0A8B6X8Q4"/>
<reference evidence="7" key="3">
    <citation type="submission" date="2025-08" db="UniProtKB">
        <authorList>
            <consortium name="RefSeq"/>
        </authorList>
    </citation>
    <scope>IDENTIFICATION</scope>
</reference>
<comment type="similarity">
    <text evidence="1">Belongs to the glycosyltransferase 2 family.</text>
</comment>
<evidence type="ECO:0000256" key="2">
    <source>
        <dbReference type="ARBA" id="ARBA00022676"/>
    </source>
</evidence>
<evidence type="ECO:0000256" key="4">
    <source>
        <dbReference type="SAM" id="MobiDB-lite"/>
    </source>
</evidence>
<reference evidence="7" key="1">
    <citation type="journal article" date="1998" name="Biochem. J. 329 (Pt">
        <title>A classification of nucleotide-diphospho-sugar glycosyltransferases based on amino acid sequence similarities .</title>
        <authorList>
            <person name="Campbell J.A."/>
            <person name="Davies G.J."/>
            <person name="Bulone V. V"/>
            <person name="Henrissat B."/>
        </authorList>
    </citation>
    <scope>NUCLEOTIDE SEQUENCE</scope>
</reference>
<dbReference type="InterPro" id="IPR029044">
    <property type="entry name" value="Nucleotide-diphossugar_trans"/>
</dbReference>
<evidence type="ECO:0000313" key="6">
    <source>
        <dbReference type="Proteomes" id="UP000675920"/>
    </source>
</evidence>
<feature type="domain" description="Glycosyltransferase 2-like" evidence="5">
    <location>
        <begin position="11"/>
        <end position="126"/>
    </location>
</feature>